<dbReference type="PROSITE" id="PS51318">
    <property type="entry name" value="TAT"/>
    <property type="match status" value="1"/>
</dbReference>
<reference evidence="2" key="1">
    <citation type="submission" date="2018-04" db="EMBL/GenBank/DDBJ databases">
        <title>Genomes of Endosymbiotic and Endophytic Bradyrhizobium Publication status.</title>
        <authorList>
            <person name="Guha S."/>
            <person name="Jorrin B."/>
            <person name="Sarkar M."/>
            <person name="Poole P.S."/>
            <person name="DasGupta M."/>
        </authorList>
    </citation>
    <scope>NUCLEOTIDE SEQUENCE</scope>
    <source>
        <strain evidence="2">WBOS16</strain>
    </source>
</reference>
<dbReference type="Pfam" id="PF09084">
    <property type="entry name" value="NMT1"/>
    <property type="match status" value="1"/>
</dbReference>
<name>A0AAE9NG38_9BRAD</name>
<dbReference type="InterPro" id="IPR006311">
    <property type="entry name" value="TAT_signal"/>
</dbReference>
<protein>
    <submittedName>
        <fullName evidence="2">Twin-arginine translocation pathway signal protein</fullName>
    </submittedName>
</protein>
<dbReference type="EMBL" id="CP028989">
    <property type="protein sequence ID" value="UUO69047.1"/>
    <property type="molecule type" value="Genomic_DNA"/>
</dbReference>
<dbReference type="AlphaFoldDB" id="A0AAE9NG38"/>
<feature type="domain" description="SsuA/THI5-like" evidence="1">
    <location>
        <begin position="90"/>
        <end position="199"/>
    </location>
</feature>
<evidence type="ECO:0000313" key="2">
    <source>
        <dbReference type="EMBL" id="UUO69047.1"/>
    </source>
</evidence>
<dbReference type="Gene3D" id="3.40.190.10">
    <property type="entry name" value="Periplasmic binding protein-like II"/>
    <property type="match status" value="2"/>
</dbReference>
<dbReference type="RefSeq" id="WP_257175890.1">
    <property type="nucleotide sequence ID" value="NZ_CP028989.1"/>
</dbReference>
<evidence type="ECO:0000313" key="3">
    <source>
        <dbReference type="Proteomes" id="UP001058872"/>
    </source>
</evidence>
<dbReference type="InterPro" id="IPR015168">
    <property type="entry name" value="SsuA/THI5"/>
</dbReference>
<evidence type="ECO:0000259" key="1">
    <source>
        <dbReference type="Pfam" id="PF09084"/>
    </source>
</evidence>
<dbReference type="SUPFAM" id="SSF53850">
    <property type="entry name" value="Periplasmic binding protein-like II"/>
    <property type="match status" value="1"/>
</dbReference>
<proteinExistence type="predicted"/>
<organism evidence="2 3">
    <name type="scientific">Bradyrhizobium betae</name>
    <dbReference type="NCBI Taxonomy" id="244734"/>
    <lineage>
        <taxon>Bacteria</taxon>
        <taxon>Pseudomonadati</taxon>
        <taxon>Pseudomonadota</taxon>
        <taxon>Alphaproteobacteria</taxon>
        <taxon>Hyphomicrobiales</taxon>
        <taxon>Nitrobacteraceae</taxon>
        <taxon>Bradyrhizobium</taxon>
    </lineage>
</organism>
<dbReference type="Proteomes" id="UP001058872">
    <property type="component" value="Chromosome"/>
</dbReference>
<dbReference type="PANTHER" id="PTHR30024">
    <property type="entry name" value="ALIPHATIC SULFONATES-BINDING PROTEIN-RELATED"/>
    <property type="match status" value="1"/>
</dbReference>
<gene>
    <name evidence="2" type="ORF">DCM83_30080</name>
</gene>
<sequence>MRTTKADMRSRLSRRALLGGFAAGAGLLAAPLTSRSEDLPEIRCATATPGFTTVFYDVIRERKLDQKHGFRLGEPVLNASIGTLFNDFVAGSSDLIIASWDPILTRYHGGVPCRLLCTLMTADMIGIIAAKGGPKSVAELKGKTIAAPQQSGVYRMTRAMIKDIAGTDIESIAQVQNADNPAQGVTLVIADRADAAMAWEPMISNGMQKRPDLEVIFSAGKAFHDKTGSDLPYFCVNVRQEILSAHPGLAAKLSAAFGDCVALIDAEFDAIAAKYAPRTKIDAETLKIARSSGRFKLAYGRAGDPKVQSTITTASEILVRQGVLTKKAEPGFFAT</sequence>
<accession>A0AAE9NG38</accession>